<comment type="caution">
    <text evidence="2">The sequence shown here is derived from an EMBL/GenBank/DDBJ whole genome shotgun (WGS) entry which is preliminary data.</text>
</comment>
<sequence>MSGRRAARVIFGRELASIVRTRSYLLLFVGVSAVILGIATVGGGTGAGYVPTAVDLLLPLELLVPAVAFAVGYRSIADDVQRDELSVLSTYPVPDWAYVGGVYAGRAVTVVGILGIPLLVVGILVSLSAGPDTTIVATHRGIDSPVLFGRFVLLTLAYGLMVLAVVLALSALASSRKAALTLAVVGLGGLVVGLDLLVLRGVGTGWVTGDTLLTAIAASPTSAYRGLVFETVLYVAFEAETGYASPVASAFSLLAWTLIGLSITALGVSRR</sequence>
<dbReference type="EMBL" id="JAKRVY010000002">
    <property type="protein sequence ID" value="MCL9813068.1"/>
    <property type="molecule type" value="Genomic_DNA"/>
</dbReference>
<feature type="transmembrane region" description="Helical" evidence="1">
    <location>
        <begin position="24"/>
        <end position="50"/>
    </location>
</feature>
<accession>A0AAE3FPP9</accession>
<feature type="transmembrane region" description="Helical" evidence="1">
    <location>
        <begin position="247"/>
        <end position="268"/>
    </location>
</feature>
<dbReference type="Proteomes" id="UP001202674">
    <property type="component" value="Unassembled WGS sequence"/>
</dbReference>
<evidence type="ECO:0008006" key="4">
    <source>
        <dbReference type="Google" id="ProtNLM"/>
    </source>
</evidence>
<evidence type="ECO:0000313" key="3">
    <source>
        <dbReference type="Proteomes" id="UP001202674"/>
    </source>
</evidence>
<evidence type="ECO:0000313" key="2">
    <source>
        <dbReference type="EMBL" id="MCL9813068.1"/>
    </source>
</evidence>
<feature type="transmembrane region" description="Helical" evidence="1">
    <location>
        <begin position="147"/>
        <end position="172"/>
    </location>
</feature>
<dbReference type="RefSeq" id="WP_250595254.1">
    <property type="nucleotide sequence ID" value="NZ_JAKRVY010000002.1"/>
</dbReference>
<feature type="transmembrane region" description="Helical" evidence="1">
    <location>
        <begin position="179"/>
        <end position="199"/>
    </location>
</feature>
<gene>
    <name evidence="2" type="ORF">AArcSt11_05310</name>
</gene>
<name>A0AAE3FPP9_9EURY</name>
<dbReference type="AlphaFoldDB" id="A0AAE3FPP9"/>
<keyword evidence="1" id="KW-0812">Transmembrane</keyword>
<organism evidence="2 3">
    <name type="scientific">Natranaeroarchaeum aerophilus</name>
    <dbReference type="NCBI Taxonomy" id="2917711"/>
    <lineage>
        <taxon>Archaea</taxon>
        <taxon>Methanobacteriati</taxon>
        <taxon>Methanobacteriota</taxon>
        <taxon>Stenosarchaea group</taxon>
        <taxon>Halobacteria</taxon>
        <taxon>Halobacteriales</taxon>
        <taxon>Natronoarchaeaceae</taxon>
        <taxon>Natranaeroarchaeum</taxon>
    </lineage>
</organism>
<keyword evidence="1" id="KW-0472">Membrane</keyword>
<protein>
    <recommendedName>
        <fullName evidence="4">Copper ABC transporter permease</fullName>
    </recommendedName>
</protein>
<feature type="transmembrane region" description="Helical" evidence="1">
    <location>
        <begin position="56"/>
        <end position="76"/>
    </location>
</feature>
<evidence type="ECO:0000256" key="1">
    <source>
        <dbReference type="SAM" id="Phobius"/>
    </source>
</evidence>
<proteinExistence type="predicted"/>
<keyword evidence="1" id="KW-1133">Transmembrane helix</keyword>
<keyword evidence="3" id="KW-1185">Reference proteome</keyword>
<feature type="transmembrane region" description="Helical" evidence="1">
    <location>
        <begin position="107"/>
        <end position="127"/>
    </location>
</feature>
<reference evidence="2 3" key="1">
    <citation type="journal article" date="2022" name="Syst. Appl. Microbiol.">
        <title>Natronocalculus amylovorans gen. nov., sp. nov., and Natranaeroarchaeum aerophilus sp. nov., dominant culturable amylolytic natronoarchaea from hypersaline soda lakes in southwestern Siberia.</title>
        <authorList>
            <person name="Sorokin D.Y."/>
            <person name="Elcheninov A.G."/>
            <person name="Khizhniak T.V."/>
            <person name="Koenen M."/>
            <person name="Bale N.J."/>
            <person name="Damste J.S.S."/>
            <person name="Kublanov I.V."/>
        </authorList>
    </citation>
    <scope>NUCLEOTIDE SEQUENCE [LARGE SCALE GENOMIC DNA]</scope>
    <source>
        <strain evidence="2 3">AArc-St1-1</strain>
    </source>
</reference>